<feature type="signal peptide" evidence="2">
    <location>
        <begin position="1"/>
        <end position="31"/>
    </location>
</feature>
<feature type="chain" id="PRO_5036901989" evidence="2">
    <location>
        <begin position="32"/>
        <end position="370"/>
    </location>
</feature>
<dbReference type="Proteomes" id="UP000653472">
    <property type="component" value="Unassembled WGS sequence"/>
</dbReference>
<dbReference type="Pfam" id="PF02608">
    <property type="entry name" value="Bmp"/>
    <property type="match status" value="1"/>
</dbReference>
<evidence type="ECO:0000313" key="4">
    <source>
        <dbReference type="EMBL" id="NKF24248.1"/>
    </source>
</evidence>
<dbReference type="EMBL" id="JAAVXB010000013">
    <property type="protein sequence ID" value="NKF24248.1"/>
    <property type="molecule type" value="Genomic_DNA"/>
</dbReference>
<accession>A0A970B7T8</accession>
<name>A0A970B7T8_9GAMM</name>
<keyword evidence="1 2" id="KW-0732">Signal</keyword>
<comment type="caution">
    <text evidence="4">The sequence shown here is derived from an EMBL/GenBank/DDBJ whole genome shotgun (WGS) entry which is preliminary data.</text>
</comment>
<dbReference type="InterPro" id="IPR003760">
    <property type="entry name" value="PnrA-like"/>
</dbReference>
<dbReference type="SUPFAM" id="SSF53822">
    <property type="entry name" value="Periplasmic binding protein-like I"/>
    <property type="match status" value="1"/>
</dbReference>
<dbReference type="GO" id="GO:0005886">
    <property type="term" value="C:plasma membrane"/>
    <property type="evidence" value="ECO:0007669"/>
    <property type="project" value="InterPro"/>
</dbReference>
<keyword evidence="5" id="KW-1185">Reference proteome</keyword>
<dbReference type="PANTHER" id="PTHR43208:SF1">
    <property type="entry name" value="ABC TRANSPORTER SUBSTRATE-BINDING PROTEIN"/>
    <property type="match status" value="1"/>
</dbReference>
<reference evidence="4" key="1">
    <citation type="submission" date="2020-03" db="EMBL/GenBank/DDBJ databases">
        <title>Solimonas marina sp. nov., isolated from deep seawater of the Pacific Ocean.</title>
        <authorList>
            <person name="Liu X."/>
            <person name="Lai Q."/>
            <person name="Sun F."/>
            <person name="Gai Y."/>
            <person name="Li G."/>
            <person name="Shao Z."/>
        </authorList>
    </citation>
    <scope>NUCLEOTIDE SEQUENCE</scope>
    <source>
        <strain evidence="4">C16B3</strain>
    </source>
</reference>
<dbReference type="RefSeq" id="WP_168149575.1">
    <property type="nucleotide sequence ID" value="NZ_JAAVXB010000013.1"/>
</dbReference>
<protein>
    <submittedName>
        <fullName evidence="4">BMP family ABC transporter substrate-binding protein</fullName>
    </submittedName>
</protein>
<feature type="domain" description="ABC transporter substrate-binding protein PnrA-like" evidence="3">
    <location>
        <begin position="41"/>
        <end position="305"/>
    </location>
</feature>
<sequence length="370" mass="39704">MSGLHTLRRLTRLRSTLTAALFAGFSAFAYAAGAQAAEPLKVAFVYIGPVNDAGWNAAHEKGRMELQAALGDQVKTSYVENVSEGADAERVIRQLAADGNKLIFATSFGYMQAALKVARMFPKTVFMHATGYKTAKNLGVYEASTYEGAYLMGVLAGGMTKSNTLGYVASFPIPEVIRNVDAFTLGAQSVNPKIKTKVIWVNTWYDPGKERQAAETLIAQGADALCQNTDSPATAQVAEQKGVYACGWDSDMKKFAPKAQLAASVVDWGPFYIKTAKDVMAGTWKSGDTQWGVAEGMVKVESLLPTIPATTRKAFDAKEQALHDGSFQVFQGPIKDQSGAVKVTAGSALDETQLRSLNWYVDGVDGALPK</sequence>
<evidence type="ECO:0000259" key="3">
    <source>
        <dbReference type="Pfam" id="PF02608"/>
    </source>
</evidence>
<evidence type="ECO:0000256" key="1">
    <source>
        <dbReference type="ARBA" id="ARBA00022729"/>
    </source>
</evidence>
<organism evidence="4 5">
    <name type="scientific">Solimonas marina</name>
    <dbReference type="NCBI Taxonomy" id="2714601"/>
    <lineage>
        <taxon>Bacteria</taxon>
        <taxon>Pseudomonadati</taxon>
        <taxon>Pseudomonadota</taxon>
        <taxon>Gammaproteobacteria</taxon>
        <taxon>Nevskiales</taxon>
        <taxon>Nevskiaceae</taxon>
        <taxon>Solimonas</taxon>
    </lineage>
</organism>
<dbReference type="InterPro" id="IPR052910">
    <property type="entry name" value="ABC-Purine-Binding"/>
</dbReference>
<dbReference type="CDD" id="cd19963">
    <property type="entry name" value="PBP1_BMP-like"/>
    <property type="match status" value="1"/>
</dbReference>
<evidence type="ECO:0000256" key="2">
    <source>
        <dbReference type="SAM" id="SignalP"/>
    </source>
</evidence>
<dbReference type="Gene3D" id="3.40.50.2300">
    <property type="match status" value="2"/>
</dbReference>
<dbReference type="PANTHER" id="PTHR43208">
    <property type="entry name" value="ABC TRANSPORTER SUBSTRATE-BINDING PROTEIN"/>
    <property type="match status" value="1"/>
</dbReference>
<evidence type="ECO:0000313" key="5">
    <source>
        <dbReference type="Proteomes" id="UP000653472"/>
    </source>
</evidence>
<proteinExistence type="predicted"/>
<dbReference type="AlphaFoldDB" id="A0A970B7T8"/>
<gene>
    <name evidence="4" type="ORF">G7Y82_18195</name>
</gene>
<dbReference type="InterPro" id="IPR028082">
    <property type="entry name" value="Peripla_BP_I"/>
</dbReference>